<dbReference type="AlphaFoldDB" id="A0A8S1BD17"/>
<dbReference type="Pfam" id="PF21773">
    <property type="entry name" value="ODAD1_CC"/>
    <property type="match status" value="1"/>
</dbReference>
<dbReference type="EMBL" id="CADEBC010000587">
    <property type="protein sequence ID" value="CAB3256840.1"/>
    <property type="molecule type" value="Genomic_DNA"/>
</dbReference>
<feature type="coiled-coil region" evidence="2">
    <location>
        <begin position="337"/>
        <end position="382"/>
    </location>
</feature>
<dbReference type="OrthoDB" id="6766775at2759"/>
<dbReference type="PANTHER" id="PTHR21694:SF18">
    <property type="entry name" value="COILED-COIL DOMAIN-CONTAINING PROTEIN 63"/>
    <property type="match status" value="1"/>
</dbReference>
<accession>A0A8S1BD17</accession>
<evidence type="ECO:0000313" key="5">
    <source>
        <dbReference type="Proteomes" id="UP000494106"/>
    </source>
</evidence>
<evidence type="ECO:0000256" key="1">
    <source>
        <dbReference type="ARBA" id="ARBA00023054"/>
    </source>
</evidence>
<name>A0A8S1BD17_ARCPL</name>
<evidence type="ECO:0000259" key="3">
    <source>
        <dbReference type="Pfam" id="PF21773"/>
    </source>
</evidence>
<evidence type="ECO:0000256" key="2">
    <source>
        <dbReference type="SAM" id="Coils"/>
    </source>
</evidence>
<organism evidence="4 5">
    <name type="scientific">Arctia plantaginis</name>
    <name type="common">Wood tiger moth</name>
    <name type="synonym">Phalaena plantaginis</name>
    <dbReference type="NCBI Taxonomy" id="874455"/>
    <lineage>
        <taxon>Eukaryota</taxon>
        <taxon>Metazoa</taxon>
        <taxon>Ecdysozoa</taxon>
        <taxon>Arthropoda</taxon>
        <taxon>Hexapoda</taxon>
        <taxon>Insecta</taxon>
        <taxon>Pterygota</taxon>
        <taxon>Neoptera</taxon>
        <taxon>Endopterygota</taxon>
        <taxon>Lepidoptera</taxon>
        <taxon>Glossata</taxon>
        <taxon>Ditrysia</taxon>
        <taxon>Noctuoidea</taxon>
        <taxon>Erebidae</taxon>
        <taxon>Arctiinae</taxon>
        <taxon>Arctia</taxon>
    </lineage>
</organism>
<keyword evidence="5" id="KW-1185">Reference proteome</keyword>
<proteinExistence type="predicted"/>
<dbReference type="InterPro" id="IPR051876">
    <property type="entry name" value="ODA-DC/CCD"/>
</dbReference>
<comment type="caution">
    <text evidence="4">The sequence shown here is derived from an EMBL/GenBank/DDBJ whole genome shotgun (WGS) entry which is preliminary data.</text>
</comment>
<evidence type="ECO:0000313" key="4">
    <source>
        <dbReference type="EMBL" id="CAB3256840.1"/>
    </source>
</evidence>
<dbReference type="InterPro" id="IPR049258">
    <property type="entry name" value="ODAD1_CC"/>
</dbReference>
<keyword evidence="1 2" id="KW-0175">Coiled coil</keyword>
<dbReference type="Proteomes" id="UP000494106">
    <property type="component" value="Unassembled WGS sequence"/>
</dbReference>
<dbReference type="PANTHER" id="PTHR21694">
    <property type="entry name" value="COILED-COIL DOMAIN-CONTAINING PROTEIN 63"/>
    <property type="match status" value="1"/>
</dbReference>
<feature type="domain" description="ODAD1 central coiled coil region" evidence="3">
    <location>
        <begin position="141"/>
        <end position="416"/>
    </location>
</feature>
<feature type="coiled-coil region" evidence="2">
    <location>
        <begin position="79"/>
        <end position="109"/>
    </location>
</feature>
<gene>
    <name evidence="4" type="ORF">APLA_LOCUS15575</name>
</gene>
<reference evidence="4 5" key="1">
    <citation type="submission" date="2020-04" db="EMBL/GenBank/DDBJ databases">
        <authorList>
            <person name="Wallbank WR R."/>
            <person name="Pardo Diaz C."/>
            <person name="Kozak K."/>
            <person name="Martin S."/>
            <person name="Jiggins C."/>
            <person name="Moest M."/>
            <person name="Warren A I."/>
            <person name="Byers J.R.P. K."/>
            <person name="Montejo-Kovacevich G."/>
            <person name="Yen C E."/>
        </authorList>
    </citation>
    <scope>NUCLEOTIDE SEQUENCE [LARGE SCALE GENOMIC DNA]</scope>
</reference>
<sequence>MSDEKEVTAVNAEDELSRVQRTFNKLAPLCSLEKIAKGTPQLAPQEKQMEILKNEMEETILCLSLTKQRRNVLQTAKAKRNICKSVIDYENLLEKLREEKAQKTEMDILNYLANKTILDLAKEIPSENDEIAMFERASNSLRRMENRLDLATKRLCSINTDNKLLREEINRLLVERRMFNTQWQRAIDRLVRGKGYLLDIFEVASTAFAERDEYCRKLDVLKWKGLFQLNKDIADMQFYEGDLNHLAKLEEFIRVKCSRRICEADEIEAMMMEEEIARCEKEVAKYDDLLEEIFNFTGKDSVATVIKPFRETEIRNDSLFKLLCDVMKESIFIRRELQNIRQRIMDTQEEKEATKEKQIRNIADLRMQLEEQQKRKQHQRELNLAAQGALEKVVNAIDELFRISKCNATPFLKLLGKKHANTWNVHKYVSVLEMEVKSLVQIAYGVVKPPSETPKGHKGARTKPMKLVADPHVEIIRPNKIEKLVPYLPCAYCVEEYIMNQVFETPAVPADKQYIQEILHLDEPNTKFGIHTLTIPDRRHPNRKVKTSKPN</sequence>
<feature type="coiled-coil region" evidence="2">
    <location>
        <begin position="262"/>
        <end position="292"/>
    </location>
</feature>
<protein>
    <recommendedName>
        <fullName evidence="3">ODAD1 central coiled coil region domain-containing protein</fullName>
    </recommendedName>
</protein>